<sequence>MRTMRGISNALVAALLALLLVAALPLAAAAEGIADSARGQRAEGAQAESGDGSDVAPQAGEPNGSESGADAEGGASGEGAQSDTGAPNGESGAEASDAMPADSLSTQGEKTDDSSQAADLREQPDAVISIDASGDTMLELKDDGTYELTGAVTGSGSYDASTVLAMASDSAGTVTLKGTGSLASATLMEWPNMGWEPAGFNLVVAAGASVAFGDVVECMNLTVYGTLRSQWSFSGDDHRWYAVGCYGALVIDGGSIDVAVKQGSVNVDPVVSVDSGYGLDYDEPVVPQSRIANGGSLSVANMEGEGWGNLLSLNNADLLIENGSLSLAASDSSNMSGIGGYSSKLTVDGGSVNIDVPNGSGASLYDMVLGTEASVEVTAGYSGIALATLQIGAEDAPSRGTISVSSIGTGLEVTESTEIFGAGKEHTSITVAAGDPEEYGWIGGILRGARIADTKISSSIVSKEAVGLLISCNRQIIPTMATAGIDLRDEAEPEPEIPTVTIDNSTIIAHGTEVGLETEGERFLISDTDIEAVASGDALEGLVAPLATPATYPSAAIRSSEGQIDLSNTTVDALGTYYGWLGINYTQPEIPYDPYDVGDEDGDDEWDWGNTRIFVHNGSRVNAEGDIAGIALAGSLAATSAASVTGTARLTDPYEPEANDVAAIAISNYKAGKNEIKADGGTVTERYVVPVSEAIADNEADAFNPYAGAWHMASPAHYSWTADHPAVLLASNESGVYTTSGTGNAETGLSLTATRTAPETGEKVVLGPQGSAHNVVLLGDIKPQDTVKYLVRFEPNGGAPKPADQTVARGSVAVEPTGAEKPELEGYTLEGWYTDQALTTKWSFAEAVMDDMTLHAKWIENDVPVPPGPEDPDPEDPKPIDPKPVDAKPASTGKTLARTGDSPVLPIVAGAVLLGAGGVALALAANSKRAGRMNR</sequence>
<protein>
    <recommendedName>
        <fullName evidence="7">Repeat protein (TIGR02543 family)</fullName>
    </recommendedName>
</protein>
<feature type="compositionally biased region" description="Low complexity" evidence="2">
    <location>
        <begin position="64"/>
        <end position="73"/>
    </location>
</feature>
<evidence type="ECO:0000313" key="6">
    <source>
        <dbReference type="Proteomes" id="UP001320544"/>
    </source>
</evidence>
<dbReference type="Gene3D" id="2.60.40.4270">
    <property type="entry name" value="Listeria-Bacteroides repeat domain"/>
    <property type="match status" value="1"/>
</dbReference>
<feature type="signal peptide" evidence="4">
    <location>
        <begin position="1"/>
        <end position="29"/>
    </location>
</feature>
<reference evidence="5 6" key="1">
    <citation type="submission" date="2022-01" db="EMBL/GenBank/DDBJ databases">
        <title>Novel bile acid biosynthetic pathways are enriched in the microbiome of centenarians.</title>
        <authorList>
            <person name="Sato Y."/>
            <person name="Atarashi K."/>
            <person name="Plichta R.D."/>
            <person name="Arai Y."/>
            <person name="Sasajima S."/>
            <person name="Kearney M.S."/>
            <person name="Suda W."/>
            <person name="Takeshita K."/>
            <person name="Sasaki T."/>
            <person name="Okamoto S."/>
            <person name="Skelly N.A."/>
            <person name="Okamura Y."/>
            <person name="Vlamakis H."/>
            <person name="Li Y."/>
            <person name="Tanoue T."/>
            <person name="Takei H."/>
            <person name="Nittono H."/>
            <person name="Narushima S."/>
            <person name="Irie J."/>
            <person name="Itoh H."/>
            <person name="Moriya K."/>
            <person name="Sugiura Y."/>
            <person name="Suematsu M."/>
            <person name="Moritoki N."/>
            <person name="Shibata S."/>
            <person name="Littman R.D."/>
            <person name="Fischbach A.M."/>
            <person name="Uwamino Y."/>
            <person name="Inoue T."/>
            <person name="Honda A."/>
            <person name="Hattori M."/>
            <person name="Murai T."/>
            <person name="Xavier J.R."/>
            <person name="Hirose N."/>
            <person name="Honda K."/>
        </authorList>
    </citation>
    <scope>NUCLEOTIDE SEQUENCE [LARGE SCALE GENOMIC DNA]</scope>
    <source>
        <strain evidence="5 6">CE91-St30</strain>
    </source>
</reference>
<dbReference type="Pfam" id="PF09479">
    <property type="entry name" value="Flg_new"/>
    <property type="match status" value="1"/>
</dbReference>
<keyword evidence="6" id="KW-1185">Reference proteome</keyword>
<dbReference type="EMBL" id="AP025564">
    <property type="protein sequence ID" value="BDE95077.1"/>
    <property type="molecule type" value="Genomic_DNA"/>
</dbReference>
<feature type="region of interest" description="Disordered" evidence="2">
    <location>
        <begin position="38"/>
        <end position="125"/>
    </location>
</feature>
<evidence type="ECO:0008006" key="7">
    <source>
        <dbReference type="Google" id="ProtNLM"/>
    </source>
</evidence>
<gene>
    <name evidence="5" type="ORF">CE91St30_04100</name>
</gene>
<proteinExistence type="predicted"/>
<feature type="compositionally biased region" description="Basic and acidic residues" evidence="2">
    <location>
        <begin position="875"/>
        <end position="886"/>
    </location>
</feature>
<evidence type="ECO:0000256" key="1">
    <source>
        <dbReference type="ARBA" id="ARBA00004196"/>
    </source>
</evidence>
<dbReference type="InterPro" id="IPR042229">
    <property type="entry name" value="Listeria/Bacterioides_rpt_sf"/>
</dbReference>
<name>A0ABM7WFT9_9ACTN</name>
<keyword evidence="3" id="KW-0812">Transmembrane</keyword>
<accession>A0ABM7WFT9</accession>
<evidence type="ECO:0000313" key="5">
    <source>
        <dbReference type="EMBL" id="BDE95077.1"/>
    </source>
</evidence>
<comment type="subcellular location">
    <subcellularLocation>
        <location evidence="1">Cell envelope</location>
    </subcellularLocation>
</comment>
<keyword evidence="4" id="KW-0732">Signal</keyword>
<dbReference type="InterPro" id="IPR013378">
    <property type="entry name" value="InlB-like_B-rpt"/>
</dbReference>
<dbReference type="RefSeq" id="WP_244411562.1">
    <property type="nucleotide sequence ID" value="NZ_AP025564.1"/>
</dbReference>
<feature type="transmembrane region" description="Helical" evidence="3">
    <location>
        <begin position="904"/>
        <end position="925"/>
    </location>
</feature>
<feature type="chain" id="PRO_5045119007" description="Repeat protein (TIGR02543 family)" evidence="4">
    <location>
        <begin position="30"/>
        <end position="935"/>
    </location>
</feature>
<keyword evidence="3" id="KW-0472">Membrane</keyword>
<evidence type="ECO:0000256" key="2">
    <source>
        <dbReference type="SAM" id="MobiDB-lite"/>
    </source>
</evidence>
<feature type="region of interest" description="Disordered" evidence="2">
    <location>
        <begin position="861"/>
        <end position="901"/>
    </location>
</feature>
<feature type="compositionally biased region" description="Basic and acidic residues" evidence="2">
    <location>
        <begin position="109"/>
        <end position="124"/>
    </location>
</feature>
<dbReference type="Proteomes" id="UP001320544">
    <property type="component" value="Chromosome"/>
</dbReference>
<evidence type="ECO:0000256" key="3">
    <source>
        <dbReference type="SAM" id="Phobius"/>
    </source>
</evidence>
<dbReference type="NCBIfam" id="TIGR02543">
    <property type="entry name" value="List_Bact_rpt"/>
    <property type="match status" value="1"/>
</dbReference>
<evidence type="ECO:0000256" key="4">
    <source>
        <dbReference type="SAM" id="SignalP"/>
    </source>
</evidence>
<organism evidence="5 6">
    <name type="scientific">Raoultibacter timonensis</name>
    <dbReference type="NCBI Taxonomy" id="1907662"/>
    <lineage>
        <taxon>Bacteria</taxon>
        <taxon>Bacillati</taxon>
        <taxon>Actinomycetota</taxon>
        <taxon>Coriobacteriia</taxon>
        <taxon>Eggerthellales</taxon>
        <taxon>Eggerthellaceae</taxon>
        <taxon>Raoultibacter</taxon>
    </lineage>
</organism>
<keyword evidence="3" id="KW-1133">Transmembrane helix</keyword>